<comment type="caution">
    <text evidence="1">The sequence shown here is derived from an EMBL/GenBank/DDBJ whole genome shotgun (WGS) entry which is preliminary data.</text>
</comment>
<organism evidence="1 2">
    <name type="scientific">Elysia marginata</name>
    <dbReference type="NCBI Taxonomy" id="1093978"/>
    <lineage>
        <taxon>Eukaryota</taxon>
        <taxon>Metazoa</taxon>
        <taxon>Spiralia</taxon>
        <taxon>Lophotrochozoa</taxon>
        <taxon>Mollusca</taxon>
        <taxon>Gastropoda</taxon>
        <taxon>Heterobranchia</taxon>
        <taxon>Euthyneura</taxon>
        <taxon>Panpulmonata</taxon>
        <taxon>Sacoglossa</taxon>
        <taxon>Placobranchoidea</taxon>
        <taxon>Plakobranchidae</taxon>
        <taxon>Elysia</taxon>
    </lineage>
</organism>
<proteinExistence type="predicted"/>
<accession>A0AAV4JQJ6</accession>
<evidence type="ECO:0000313" key="1">
    <source>
        <dbReference type="EMBL" id="GFS22851.1"/>
    </source>
</evidence>
<keyword evidence="1" id="KW-0378">Hydrolase</keyword>
<reference evidence="1 2" key="1">
    <citation type="journal article" date="2021" name="Elife">
        <title>Chloroplast acquisition without the gene transfer in kleptoplastic sea slugs, Plakobranchus ocellatus.</title>
        <authorList>
            <person name="Maeda T."/>
            <person name="Takahashi S."/>
            <person name="Yoshida T."/>
            <person name="Shimamura S."/>
            <person name="Takaki Y."/>
            <person name="Nagai Y."/>
            <person name="Toyoda A."/>
            <person name="Suzuki Y."/>
            <person name="Arimoto A."/>
            <person name="Ishii H."/>
            <person name="Satoh N."/>
            <person name="Nishiyama T."/>
            <person name="Hasebe M."/>
            <person name="Maruyama T."/>
            <person name="Minagawa J."/>
            <person name="Obokata J."/>
            <person name="Shigenobu S."/>
        </authorList>
    </citation>
    <scope>NUCLEOTIDE SEQUENCE [LARGE SCALE GENOMIC DNA]</scope>
</reference>
<sequence length="241" mass="27377">MSGETPGTYTFNNLYPAVKRSVREDKRKYLGGLAQDAENAAANGNLREVYSITKRLSGKCQSGDKPIRARDGKLLTIQEEQKNRWKEHFAELLNRPPPDNPPYIEPTEVDLEIDLEPPSTREILGAIKKQQLRNNKAAEPDGIPRDAIKGSAESSAKALTGLFQRIWTTEVFPQEWKEGHIVKLPKKENLQECRHYRGITLLSVPGKEFNRVILERLKVALDGKLREEQAGFRKLNHVQTK</sequence>
<name>A0AAV4JQJ6_9GAST</name>
<dbReference type="AlphaFoldDB" id="A0AAV4JQJ6"/>
<dbReference type="Proteomes" id="UP000762676">
    <property type="component" value="Unassembled WGS sequence"/>
</dbReference>
<dbReference type="EMBL" id="BMAT01013913">
    <property type="protein sequence ID" value="GFS22851.1"/>
    <property type="molecule type" value="Genomic_DNA"/>
</dbReference>
<dbReference type="GO" id="GO:0004519">
    <property type="term" value="F:endonuclease activity"/>
    <property type="evidence" value="ECO:0007669"/>
    <property type="project" value="UniProtKB-KW"/>
</dbReference>
<protein>
    <submittedName>
        <fullName evidence="1">Endonuclease-reverse transcriptase</fullName>
    </submittedName>
</protein>
<keyword evidence="1" id="KW-0540">Nuclease</keyword>
<dbReference type="PANTHER" id="PTHR19446">
    <property type="entry name" value="REVERSE TRANSCRIPTASES"/>
    <property type="match status" value="1"/>
</dbReference>
<evidence type="ECO:0000313" key="2">
    <source>
        <dbReference type="Proteomes" id="UP000762676"/>
    </source>
</evidence>
<gene>
    <name evidence="1" type="ORF">ElyMa_006961700</name>
</gene>
<keyword evidence="2" id="KW-1185">Reference proteome</keyword>
<keyword evidence="1" id="KW-0255">Endonuclease</keyword>